<name>A0A6J5XZQ6_PRUAR</name>
<dbReference type="Pfam" id="PF03108">
    <property type="entry name" value="DBD_Tnp_Mut"/>
    <property type="match status" value="1"/>
</dbReference>
<dbReference type="EMBL" id="CAEKKB010000007">
    <property type="protein sequence ID" value="CAB4316688.1"/>
    <property type="molecule type" value="Genomic_DNA"/>
</dbReference>
<dbReference type="OrthoDB" id="1183884at2759"/>
<proteinExistence type="predicted"/>
<dbReference type="AlphaFoldDB" id="A0A6J5XZQ6"/>
<accession>A0A6J5XZQ6</accession>
<dbReference type="Proteomes" id="UP000507222">
    <property type="component" value="Unassembled WGS sequence"/>
</dbReference>
<organism evidence="3 5">
    <name type="scientific">Prunus armeniaca</name>
    <name type="common">Apricot</name>
    <name type="synonym">Armeniaca vulgaris</name>
    <dbReference type="NCBI Taxonomy" id="36596"/>
    <lineage>
        <taxon>Eukaryota</taxon>
        <taxon>Viridiplantae</taxon>
        <taxon>Streptophyta</taxon>
        <taxon>Embryophyta</taxon>
        <taxon>Tracheophyta</taxon>
        <taxon>Spermatophyta</taxon>
        <taxon>Magnoliopsida</taxon>
        <taxon>eudicotyledons</taxon>
        <taxon>Gunneridae</taxon>
        <taxon>Pentapetalae</taxon>
        <taxon>rosids</taxon>
        <taxon>fabids</taxon>
        <taxon>Rosales</taxon>
        <taxon>Rosaceae</taxon>
        <taxon>Amygdaloideae</taxon>
        <taxon>Amygdaleae</taxon>
        <taxon>Prunus</taxon>
    </lineage>
</organism>
<evidence type="ECO:0000313" key="5">
    <source>
        <dbReference type="Proteomes" id="UP000507245"/>
    </source>
</evidence>
<reference evidence="5" key="1">
    <citation type="journal article" date="2020" name="Genome Biol.">
        <title>Gamete binning: chromosome-level and haplotype-resolved genome assembly enabled by high-throughput single-cell sequencing of gamete genomes.</title>
        <authorList>
            <person name="Campoy J.A."/>
            <person name="Sun H."/>
            <person name="Goel M."/>
            <person name="Jiao W.-B."/>
            <person name="Folz-Donahue K."/>
            <person name="Wang N."/>
            <person name="Rubio M."/>
            <person name="Liu C."/>
            <person name="Kukat C."/>
            <person name="Ruiz D."/>
            <person name="Huettel B."/>
            <person name="Schneeberger K."/>
        </authorList>
    </citation>
    <scope>NUCLEOTIDE SEQUENCE [LARGE SCALE GENOMIC DNA]</scope>
    <source>
        <strain evidence="5">cv. Rojo Pasion</strain>
    </source>
</reference>
<evidence type="ECO:0000313" key="3">
    <source>
        <dbReference type="EMBL" id="CAB4316688.1"/>
    </source>
</evidence>
<keyword evidence="5" id="KW-1185">Reference proteome</keyword>
<evidence type="ECO:0000313" key="2">
    <source>
        <dbReference type="EMBL" id="CAB4286245.1"/>
    </source>
</evidence>
<evidence type="ECO:0000259" key="1">
    <source>
        <dbReference type="Pfam" id="PF03108"/>
    </source>
</evidence>
<evidence type="ECO:0000313" key="4">
    <source>
        <dbReference type="Proteomes" id="UP000507222"/>
    </source>
</evidence>
<dbReference type="EMBL" id="CAEKDK010000007">
    <property type="protein sequence ID" value="CAB4286245.1"/>
    <property type="molecule type" value="Genomic_DNA"/>
</dbReference>
<sequence>MSSLTILINYGGWWANSTYKNCKSKGLLVSDKITFEELRNKVYDINNVDRNEYEVTVKVIYDAMKSAWPTEIVDDDDIKAFIFESLSKSYKIPLCIIVKREVFSYGSGSNQQTPLVEFEPMPMNLNLDTQGDLEDYEQDKDSEDDLGIKKFEDSKYEVENNTTHVDELCFANMQFEDMPHVEGDNVFQDNVAFDENMRCDEVPTINVQCDEPNSNNPTAPNEDKNILHGLDMAELCNSSGDIIVGQVYETKEDFKTELGIDAMKKNFEYKVRRSNKERFEVGCVDDRCMWKLLASKCIKSNYEGVSRVHGPHDIIEDMRKDMGVLISYMKAWRAREHALELVRGSPNESYMRLPSYCAMLEAKDLEIKHTGNLSLGSLATNKATK</sequence>
<reference evidence="3 4" key="2">
    <citation type="submission" date="2020-05" db="EMBL/GenBank/DDBJ databases">
        <authorList>
            <person name="Campoy J."/>
            <person name="Schneeberger K."/>
            <person name="Spophaly S."/>
        </authorList>
    </citation>
    <scope>NUCLEOTIDE SEQUENCE [LARGE SCALE GENOMIC DNA]</scope>
    <source>
        <strain evidence="3">PruArmRojPasFocal</strain>
    </source>
</reference>
<protein>
    <recommendedName>
        <fullName evidence="1">Transposase MuDR plant domain-containing protein</fullName>
    </recommendedName>
</protein>
<dbReference type="InterPro" id="IPR004332">
    <property type="entry name" value="Transposase_MuDR"/>
</dbReference>
<feature type="domain" description="Transposase MuDR plant" evidence="1">
    <location>
        <begin position="243"/>
        <end position="296"/>
    </location>
</feature>
<dbReference type="Proteomes" id="UP000507245">
    <property type="component" value="Unassembled WGS sequence"/>
</dbReference>
<dbReference type="PANTHER" id="PTHR31973:SF113">
    <property type="entry name" value="PROTEIN FAR1-RELATED SEQUENCE 5-LIKE"/>
    <property type="match status" value="1"/>
</dbReference>
<dbReference type="PANTHER" id="PTHR31973">
    <property type="entry name" value="POLYPROTEIN, PUTATIVE-RELATED"/>
    <property type="match status" value="1"/>
</dbReference>
<gene>
    <name evidence="2" type="ORF">CURHAP_LOCUS43141</name>
    <name evidence="3" type="ORF">ORAREDHAP_LOCUS42723</name>
</gene>